<feature type="non-terminal residue" evidence="1">
    <location>
        <position position="358"/>
    </location>
</feature>
<evidence type="ECO:0000313" key="2">
    <source>
        <dbReference type="Proteomes" id="UP001055072"/>
    </source>
</evidence>
<dbReference type="EMBL" id="MU274956">
    <property type="protein sequence ID" value="KAI0083694.1"/>
    <property type="molecule type" value="Genomic_DNA"/>
</dbReference>
<gene>
    <name evidence="1" type="ORF">BDY19DRAFT_854533</name>
</gene>
<reference evidence="1" key="1">
    <citation type="journal article" date="2021" name="Environ. Microbiol.">
        <title>Gene family expansions and transcriptome signatures uncover fungal adaptations to wood decay.</title>
        <authorList>
            <person name="Hage H."/>
            <person name="Miyauchi S."/>
            <person name="Viragh M."/>
            <person name="Drula E."/>
            <person name="Min B."/>
            <person name="Chaduli D."/>
            <person name="Navarro D."/>
            <person name="Favel A."/>
            <person name="Norest M."/>
            <person name="Lesage-Meessen L."/>
            <person name="Balint B."/>
            <person name="Merenyi Z."/>
            <person name="de Eugenio L."/>
            <person name="Morin E."/>
            <person name="Martinez A.T."/>
            <person name="Baldrian P."/>
            <person name="Stursova M."/>
            <person name="Martinez M.J."/>
            <person name="Novotny C."/>
            <person name="Magnuson J.K."/>
            <person name="Spatafora J.W."/>
            <person name="Maurice S."/>
            <person name="Pangilinan J."/>
            <person name="Andreopoulos W."/>
            <person name="LaButti K."/>
            <person name="Hundley H."/>
            <person name="Na H."/>
            <person name="Kuo A."/>
            <person name="Barry K."/>
            <person name="Lipzen A."/>
            <person name="Henrissat B."/>
            <person name="Riley R."/>
            <person name="Ahrendt S."/>
            <person name="Nagy L.G."/>
            <person name="Grigoriev I.V."/>
            <person name="Martin F."/>
            <person name="Rosso M.N."/>
        </authorList>
    </citation>
    <scope>NUCLEOTIDE SEQUENCE</scope>
    <source>
        <strain evidence="1">CBS 384.51</strain>
    </source>
</reference>
<name>A0ACB8TPI2_9APHY</name>
<feature type="non-terminal residue" evidence="1">
    <location>
        <position position="1"/>
    </location>
</feature>
<organism evidence="1 2">
    <name type="scientific">Irpex rosettiformis</name>
    <dbReference type="NCBI Taxonomy" id="378272"/>
    <lineage>
        <taxon>Eukaryota</taxon>
        <taxon>Fungi</taxon>
        <taxon>Dikarya</taxon>
        <taxon>Basidiomycota</taxon>
        <taxon>Agaricomycotina</taxon>
        <taxon>Agaricomycetes</taxon>
        <taxon>Polyporales</taxon>
        <taxon>Irpicaceae</taxon>
        <taxon>Irpex</taxon>
    </lineage>
</organism>
<proteinExistence type="predicted"/>
<comment type="caution">
    <text evidence="1">The sequence shown here is derived from an EMBL/GenBank/DDBJ whole genome shotgun (WGS) entry which is preliminary data.</text>
</comment>
<dbReference type="Proteomes" id="UP001055072">
    <property type="component" value="Unassembled WGS sequence"/>
</dbReference>
<sequence>DKIQNIGQYCSKRVRNFLEGLSSYHAKDWLDFKTDFLKYYDAERDEKRYKEKDLSQYVKHTRQKDSFTTLSTWKQYDRGFIRIAGWLRAKNKITTRQLDVYFWKGIPRTLRARIEHRLVMIYPDHSFSDPFSSNEVRKIAESLLQRSCFDEEVLPSDDESDDNSDLSMSDSDNDRYSDSSDDESSDEERATRSRKSKSKHTKHSSKKGKTSISSKKVKARTTEPDVDGLIDRLSHMSINDPQYAGLFLRVCTINPYAKDAIESLQRQRALQAQAISPAPQQQPQPFRNRMSMRENVRNTYLDNMMCYGCGDTGHPMSECLKLAELVNQGIIQRVNGHVCWINGNPVRRQPEESWVSAI</sequence>
<evidence type="ECO:0000313" key="1">
    <source>
        <dbReference type="EMBL" id="KAI0083694.1"/>
    </source>
</evidence>
<accession>A0ACB8TPI2</accession>
<protein>
    <submittedName>
        <fullName evidence="1">Uncharacterized protein</fullName>
    </submittedName>
</protein>
<keyword evidence="2" id="KW-1185">Reference proteome</keyword>